<dbReference type="Proteomes" id="UP000007800">
    <property type="component" value="Unassembled WGS sequence"/>
</dbReference>
<accession>C5KPB0</accession>
<reference evidence="2 3" key="1">
    <citation type="submission" date="2008-07" db="EMBL/GenBank/DDBJ databases">
        <authorList>
            <person name="El-Sayed N."/>
            <person name="Caler E."/>
            <person name="Inman J."/>
            <person name="Amedeo P."/>
            <person name="Hass B."/>
            <person name="Wortman J."/>
        </authorList>
    </citation>
    <scope>NUCLEOTIDE SEQUENCE [LARGE SCALE GENOMIC DNA]</scope>
    <source>
        <strain evidence="3">ATCC 50983 / TXsc</strain>
    </source>
</reference>
<evidence type="ECO:0000313" key="3">
    <source>
        <dbReference type="Proteomes" id="UP000007800"/>
    </source>
</evidence>
<feature type="region of interest" description="Disordered" evidence="1">
    <location>
        <begin position="171"/>
        <end position="198"/>
    </location>
</feature>
<dbReference type="EMBL" id="GG674993">
    <property type="protein sequence ID" value="EER13684.1"/>
    <property type="molecule type" value="Genomic_DNA"/>
</dbReference>
<dbReference type="RefSeq" id="XP_002781889.1">
    <property type="nucleotide sequence ID" value="XM_002781843.1"/>
</dbReference>
<proteinExistence type="predicted"/>
<dbReference type="InParanoid" id="C5KPB0"/>
<evidence type="ECO:0000256" key="1">
    <source>
        <dbReference type="SAM" id="MobiDB-lite"/>
    </source>
</evidence>
<evidence type="ECO:0000313" key="2">
    <source>
        <dbReference type="EMBL" id="EER13684.1"/>
    </source>
</evidence>
<dbReference type="GeneID" id="9043145"/>
<dbReference type="AlphaFoldDB" id="C5KPB0"/>
<sequence>MLKAYAPLMKRLKEVAPDTYDVVKERLKGATKQLSFLESFDPEGWQSIPSEKAKREKLNKATRMIRRLKLGDLEDSAKSILNYFRKSGPHAIDTLATTNCDAETYWKMFSESGSAIEKLIHRTLVAPCSLHPIETRVHPLLDRAQRFKMTSTELFESIVAGWNDRPVLAENVPSQTDAPDVDLTDSPEGKGKNFSSENTVDDSDLVIVSLDDNSSPVASSSYSPMACDDMRAEDSAHPSELSPFICEDFFTYFGEEGCRCYLLRDPPVFDKLDDKPDSILLGLPGDWGRVLKVDQKSISSRGSSFFIYFDATNEQSDLRYYASGLRDLYKARYIVFPSLSTYRAIQQAVDD</sequence>
<keyword evidence="3" id="KW-1185">Reference proteome</keyword>
<name>C5KPB0_PERM5</name>
<organism evidence="3">
    <name type="scientific">Perkinsus marinus (strain ATCC 50983 / TXsc)</name>
    <dbReference type="NCBI Taxonomy" id="423536"/>
    <lineage>
        <taxon>Eukaryota</taxon>
        <taxon>Sar</taxon>
        <taxon>Alveolata</taxon>
        <taxon>Perkinsozoa</taxon>
        <taxon>Perkinsea</taxon>
        <taxon>Perkinsida</taxon>
        <taxon>Perkinsidae</taxon>
        <taxon>Perkinsus</taxon>
    </lineage>
</organism>
<gene>
    <name evidence="2" type="ORF">Pmar_PMAR019557</name>
</gene>
<protein>
    <submittedName>
        <fullName evidence="2">Uncharacterized protein</fullName>
    </submittedName>
</protein>